<keyword evidence="3" id="KW-1185">Reference proteome</keyword>
<evidence type="ECO:0000313" key="2">
    <source>
        <dbReference type="EMBL" id="OZJ03641.1"/>
    </source>
</evidence>
<gene>
    <name evidence="2" type="ORF">BZG36_03920</name>
</gene>
<dbReference type="EMBL" id="MVBO01000075">
    <property type="protein sequence ID" value="OZJ03641.1"/>
    <property type="molecule type" value="Genomic_DNA"/>
</dbReference>
<feature type="region of interest" description="Disordered" evidence="1">
    <location>
        <begin position="233"/>
        <end position="271"/>
    </location>
</feature>
<reference evidence="2 3" key="1">
    <citation type="journal article" date="2017" name="Mycologia">
        <title>Bifiguratus adelaidae, gen. et sp. nov., a new member of Mucoromycotina in endophytic and soil-dwelling habitats.</title>
        <authorList>
            <person name="Torres-Cruz T.J."/>
            <person name="Billingsley Tobias T.L."/>
            <person name="Almatruk M."/>
            <person name="Hesse C."/>
            <person name="Kuske C.R."/>
            <person name="Desiro A."/>
            <person name="Benucci G.M."/>
            <person name="Bonito G."/>
            <person name="Stajich J.E."/>
            <person name="Dunlap C."/>
            <person name="Arnold A.E."/>
            <person name="Porras-Alfaro A."/>
        </authorList>
    </citation>
    <scope>NUCLEOTIDE SEQUENCE [LARGE SCALE GENOMIC DNA]</scope>
    <source>
        <strain evidence="2 3">AZ0501</strain>
    </source>
</reference>
<feature type="region of interest" description="Disordered" evidence="1">
    <location>
        <begin position="164"/>
        <end position="219"/>
    </location>
</feature>
<feature type="compositionally biased region" description="Polar residues" evidence="1">
    <location>
        <begin position="353"/>
        <end position="372"/>
    </location>
</feature>
<dbReference type="AlphaFoldDB" id="A0A261XZ79"/>
<accession>A0A261XZ79</accession>
<dbReference type="Proteomes" id="UP000242875">
    <property type="component" value="Unassembled WGS sequence"/>
</dbReference>
<proteinExistence type="predicted"/>
<organism evidence="2 3">
    <name type="scientific">Bifiguratus adelaidae</name>
    <dbReference type="NCBI Taxonomy" id="1938954"/>
    <lineage>
        <taxon>Eukaryota</taxon>
        <taxon>Fungi</taxon>
        <taxon>Fungi incertae sedis</taxon>
        <taxon>Mucoromycota</taxon>
        <taxon>Mucoromycotina</taxon>
        <taxon>Endogonomycetes</taxon>
        <taxon>Endogonales</taxon>
        <taxon>Endogonales incertae sedis</taxon>
        <taxon>Bifiguratus</taxon>
    </lineage>
</organism>
<feature type="region of interest" description="Disordered" evidence="1">
    <location>
        <begin position="348"/>
        <end position="377"/>
    </location>
</feature>
<comment type="caution">
    <text evidence="2">The sequence shown here is derived from an EMBL/GenBank/DDBJ whole genome shotgun (WGS) entry which is preliminary data.</text>
</comment>
<name>A0A261XZ79_9FUNG</name>
<evidence type="ECO:0000256" key="1">
    <source>
        <dbReference type="SAM" id="MobiDB-lite"/>
    </source>
</evidence>
<protein>
    <submittedName>
        <fullName evidence="2">Uncharacterized protein</fullName>
    </submittedName>
</protein>
<feature type="compositionally biased region" description="Polar residues" evidence="1">
    <location>
        <begin position="186"/>
        <end position="205"/>
    </location>
</feature>
<evidence type="ECO:0000313" key="3">
    <source>
        <dbReference type="Proteomes" id="UP000242875"/>
    </source>
</evidence>
<sequence>MTAVDTNTPPIIDVKRDNTVDEDADLPELDLSKLNITSEAKQPSACNNAFTKLKINKSANAFGLSINGADWRKESVALFRTLNHRKYLSPFGVRDLTNFSPILEPNAFENFLSDDFDDYFNNPLLDEPRDVFGAVPQREPASHYASRLPEVPRLLTAKRTLPKPVSHMSVRPPQMTSRMPLPTRPPQTNSRPRRPLNTTPTMQCKTDTDYGMRPKPAPNRLGSAALRQYTSTISRTDGPSPISPVTRRGPPSTSMGKGMIRRPSSTTAPNNVFIFGSGTKADFEAPRYGYPRSNVRPWKKDHFGTPKVHHETIEPLYSPSAPRSRPVGDVYERVMTTQGEGYRLARSFPKTPSVRSSIPSAPSTPSQLNPWSNDKDLLTYPSKRKHHLYESPQPRRAPLYPPKAVSGRQSFVYEYGYEQVRPMEDYRMKRQRTPAM</sequence>